<dbReference type="GO" id="GO:0030134">
    <property type="term" value="C:COPII-coated ER to Golgi transport vesicle"/>
    <property type="evidence" value="ECO:0007669"/>
    <property type="project" value="TreeGrafter"/>
</dbReference>
<keyword evidence="10 13" id="KW-0472">Membrane</keyword>
<feature type="transmembrane region" description="Helical" evidence="13">
    <location>
        <begin position="771"/>
        <end position="790"/>
    </location>
</feature>
<evidence type="ECO:0000259" key="16">
    <source>
        <dbReference type="PROSITE" id="PS51471"/>
    </source>
</evidence>
<dbReference type="Proteomes" id="UP001146120">
    <property type="component" value="Unassembled WGS sequence"/>
</dbReference>
<dbReference type="InterPro" id="IPR005123">
    <property type="entry name" value="Oxoglu/Fe-dep_dioxygenase_dom"/>
</dbReference>
<evidence type="ECO:0000256" key="4">
    <source>
        <dbReference type="ARBA" id="ARBA00022723"/>
    </source>
</evidence>
<dbReference type="InterPro" id="IPR013320">
    <property type="entry name" value="ConA-like_dom_sf"/>
</dbReference>
<evidence type="ECO:0000256" key="8">
    <source>
        <dbReference type="ARBA" id="ARBA00023002"/>
    </source>
</evidence>
<feature type="domain" description="Fe2OG dioxygenase" evidence="16">
    <location>
        <begin position="1065"/>
        <end position="1218"/>
    </location>
</feature>
<feature type="coiled-coil region" evidence="11">
    <location>
        <begin position="701"/>
        <end position="732"/>
    </location>
</feature>
<dbReference type="InterPro" id="IPR044862">
    <property type="entry name" value="Pro_4_hyd_alph_FE2OG_OXY"/>
</dbReference>
<dbReference type="InterPro" id="IPR005052">
    <property type="entry name" value="Lectin_leg"/>
</dbReference>
<evidence type="ECO:0000256" key="9">
    <source>
        <dbReference type="ARBA" id="ARBA00023004"/>
    </source>
</evidence>
<dbReference type="PROSITE" id="PS51328">
    <property type="entry name" value="L_LECTIN_LIKE"/>
    <property type="match status" value="2"/>
</dbReference>
<dbReference type="PANTHER" id="PTHR12223">
    <property type="entry name" value="VESICULAR MANNOSE-BINDING LECTIN"/>
    <property type="match status" value="1"/>
</dbReference>
<dbReference type="GO" id="GO:0051213">
    <property type="term" value="F:dioxygenase activity"/>
    <property type="evidence" value="ECO:0007669"/>
    <property type="project" value="UniProtKB-KW"/>
</dbReference>
<keyword evidence="18" id="KW-1185">Reference proteome</keyword>
<keyword evidence="6" id="KW-0223">Dioxygenase</keyword>
<evidence type="ECO:0000256" key="12">
    <source>
        <dbReference type="SAM" id="MobiDB-lite"/>
    </source>
</evidence>
<keyword evidence="5 14" id="KW-0732">Signal</keyword>
<dbReference type="GO" id="GO:0005793">
    <property type="term" value="C:endoplasmic reticulum-Golgi intermediate compartment"/>
    <property type="evidence" value="ECO:0007669"/>
    <property type="project" value="TreeGrafter"/>
</dbReference>
<dbReference type="EMBL" id="DAKRPA010000029">
    <property type="protein sequence ID" value="DBA02638.1"/>
    <property type="molecule type" value="Genomic_DNA"/>
</dbReference>
<keyword evidence="4" id="KW-0479">Metal-binding</keyword>
<evidence type="ECO:0000256" key="14">
    <source>
        <dbReference type="SAM" id="SignalP"/>
    </source>
</evidence>
<evidence type="ECO:0000313" key="18">
    <source>
        <dbReference type="Proteomes" id="UP001146120"/>
    </source>
</evidence>
<evidence type="ECO:0000256" key="1">
    <source>
        <dbReference type="ARBA" id="ARBA00001961"/>
    </source>
</evidence>
<feature type="signal peptide" evidence="14">
    <location>
        <begin position="1"/>
        <end position="34"/>
    </location>
</feature>
<dbReference type="InterPro" id="IPR036208">
    <property type="entry name" value="VHL_sf"/>
</dbReference>
<dbReference type="Pfam" id="PF03388">
    <property type="entry name" value="Lectin_leg-like"/>
    <property type="match status" value="2"/>
</dbReference>
<evidence type="ECO:0000256" key="3">
    <source>
        <dbReference type="ARBA" id="ARBA00022692"/>
    </source>
</evidence>
<feature type="chain" id="PRO_5043595659" description="Fe2OG dioxygenase domain-containing protein" evidence="14">
    <location>
        <begin position="35"/>
        <end position="1310"/>
    </location>
</feature>
<feature type="coiled-coil region" evidence="11">
    <location>
        <begin position="322"/>
        <end position="356"/>
    </location>
</feature>
<comment type="caution">
    <text evidence="17">The sequence shown here is derived from an EMBL/GenBank/DDBJ whole genome shotgun (WGS) entry which is preliminary data.</text>
</comment>
<evidence type="ECO:0008006" key="19">
    <source>
        <dbReference type="Google" id="ProtNLM"/>
    </source>
</evidence>
<dbReference type="GO" id="GO:0005789">
    <property type="term" value="C:endoplasmic reticulum membrane"/>
    <property type="evidence" value="ECO:0007669"/>
    <property type="project" value="TreeGrafter"/>
</dbReference>
<dbReference type="SUPFAM" id="SSF49468">
    <property type="entry name" value="VHL"/>
    <property type="match status" value="1"/>
</dbReference>
<evidence type="ECO:0000256" key="7">
    <source>
        <dbReference type="ARBA" id="ARBA00022989"/>
    </source>
</evidence>
<keyword evidence="11" id="KW-0175">Coiled coil</keyword>
<keyword evidence="3 13" id="KW-0812">Transmembrane</keyword>
<comment type="subcellular location">
    <subcellularLocation>
        <location evidence="2">Membrane</location>
        <topology evidence="2">Single-pass type I membrane protein</topology>
    </subcellularLocation>
</comment>
<dbReference type="Gene3D" id="2.60.120.200">
    <property type="match status" value="2"/>
</dbReference>
<feature type="domain" description="L-type lectin-like" evidence="15">
    <location>
        <begin position="449"/>
        <end position="693"/>
    </location>
</feature>
<comment type="cofactor">
    <cofactor evidence="1">
        <name>L-ascorbate</name>
        <dbReference type="ChEBI" id="CHEBI:38290"/>
    </cofactor>
</comment>
<keyword evidence="8" id="KW-0560">Oxidoreductase</keyword>
<dbReference type="PANTHER" id="PTHR12223:SF28">
    <property type="entry name" value="LECTIN, MANNOSE BINDING 1 LIKE"/>
    <property type="match status" value="1"/>
</dbReference>
<protein>
    <recommendedName>
        <fullName evidence="19">Fe2OG dioxygenase domain-containing protein</fullName>
    </recommendedName>
</protein>
<evidence type="ECO:0000256" key="11">
    <source>
        <dbReference type="SAM" id="Coils"/>
    </source>
</evidence>
<evidence type="ECO:0000259" key="15">
    <source>
        <dbReference type="PROSITE" id="PS51328"/>
    </source>
</evidence>
<keyword evidence="9" id="KW-0408">Iron</keyword>
<feature type="transmembrane region" description="Helical" evidence="13">
    <location>
        <begin position="434"/>
        <end position="454"/>
    </location>
</feature>
<evidence type="ECO:0000256" key="10">
    <source>
        <dbReference type="ARBA" id="ARBA00023136"/>
    </source>
</evidence>
<dbReference type="GO" id="GO:0000139">
    <property type="term" value="C:Golgi membrane"/>
    <property type="evidence" value="ECO:0007669"/>
    <property type="project" value="TreeGrafter"/>
</dbReference>
<keyword evidence="7 13" id="KW-1133">Transmembrane helix</keyword>
<dbReference type="SUPFAM" id="SSF49899">
    <property type="entry name" value="Concanavalin A-like lectins/glucanases"/>
    <property type="match status" value="2"/>
</dbReference>
<name>A0AAV2Z5I2_9STRA</name>
<dbReference type="GO" id="GO:0005537">
    <property type="term" value="F:D-mannose binding"/>
    <property type="evidence" value="ECO:0007669"/>
    <property type="project" value="TreeGrafter"/>
</dbReference>
<evidence type="ECO:0000256" key="13">
    <source>
        <dbReference type="SAM" id="Phobius"/>
    </source>
</evidence>
<evidence type="ECO:0000256" key="5">
    <source>
        <dbReference type="ARBA" id="ARBA00022729"/>
    </source>
</evidence>
<evidence type="ECO:0000313" key="17">
    <source>
        <dbReference type="EMBL" id="DBA02638.1"/>
    </source>
</evidence>
<feature type="transmembrane region" description="Helical" evidence="13">
    <location>
        <begin position="394"/>
        <end position="413"/>
    </location>
</feature>
<feature type="transmembrane region" description="Helical" evidence="13">
    <location>
        <begin position="817"/>
        <end position="834"/>
    </location>
</feature>
<dbReference type="GO" id="GO:0031418">
    <property type="term" value="F:L-ascorbic acid binding"/>
    <property type="evidence" value="ECO:0007669"/>
    <property type="project" value="InterPro"/>
</dbReference>
<proteinExistence type="predicted"/>
<sequence length="1310" mass="147267">MSSTSRPSEQDPMMRSIAALLCVLVALCASAVHAVRLDELSFKPPFNRVDGDGRRIVNDTWTYGGSAETKKNFIRLTTDRQSKRGYLWQRDQLNRDTFTAVMTFRISGVGKRWFGDGIGLWFTNHRSFVQGPNHGFTDRFTGVGVVIDTFNNPEHRGGHKDVSIQVNDGSKDINMINDQTRVGCDAAVRYHEQSAAFDPVHSMSRVRVKIDGRKVVVEVDPSSNGRWESCAEVTVPFAADWLRSSTIGITGATGSLADNHDIIRFEAFSEFQDGAASATDADAILHSVSKDYTKWLDSPNCGGDCIIAVLQKELANFRVQAEHRFTDLKEKTENNVQKLKKQEQENERRVQDIQQKVAKKIDERFDTTKDDIGQEVNYKITKELNDNPGLSGGWKTPFFVLVIILGAGAAFVYRKYQALMNEGLNSTIGLMMRMTALLLALCALLLPLASAVPVRSLSFGDTYDKVGADGKRIVSDDFTYGGSTEVKKNFIRLTPDRQSKRGFIWSSQQINSDQFAAVLTYRIHGQGRRWFGDGIGFWLTHERSHTAGDNHGFTDKYYGVGIVLDTFNNIEHRGGHKDVTVQINDGRKTLDVLNDETKLGCDAAFRYHAGSASFDPWLRRATIGITASTGSLADNHDIIKLQSFDEAQDSGVAHADSEVWTHNYSKDFDKLLESSTCDQTCKITILQKFIKNFHIESEHWFEELKESTQNTVSKLKEKERENKQKIQALTDRMNSMVDSKIGQRLADVKSKVQEKIATQVEGELVVAGSSWRLPFFFLIVALAGAFGFAYQKYQKLVKNHLLREIATQVKMGKASKFGGYLTCCVLLALVYLNWDQLHEKFQLTVAHRSLSELGGDAAVKSVTVYKNGYSTGGVEMQLSADLLHDKDGQELAVYLSQFVDVETIHTDTENAETVSGVADRVFNGNGQLLKSYADIRGGDRLYLVAPGLLFVWPFVKLGHRVHVTPENSPTGKPVIIESFTESPRTFHLHNFFTEDEADRLIERILEIDDEGNKLQQSHVGHQSGRKKKSPHRTSENAFDQVSETAITIRKRVFEVLSIEEYDSDMCDGLQLLRYKQKQAYIAHTDYFDKHTTSEWNWDPAAGGSNRFATVFMYLSNVTRGGQTVFPLAEMPEGVPDSYNHPSDVNDYQAKGMELFEQNSWEFEMVQKCSTKLAAYPRKAHAILFYSQKPNGELDPMSLHGGCPVLDGTKWGANLWVWNKRRYGLDNDDTKSKQFSVIFQNPSDRPVDLYWSSTKMTSIAAKGRALYTTYSGHKWTVKDGDRVLLEFEGTPEDGESQTVFIPLESEVKDEL</sequence>
<dbReference type="PROSITE" id="PS51471">
    <property type="entry name" value="FE2OG_OXY"/>
    <property type="match status" value="1"/>
</dbReference>
<dbReference type="GO" id="GO:0006888">
    <property type="term" value="P:endoplasmic reticulum to Golgi vesicle-mediated transport"/>
    <property type="evidence" value="ECO:0007669"/>
    <property type="project" value="TreeGrafter"/>
</dbReference>
<reference evidence="17" key="1">
    <citation type="submission" date="2022-11" db="EMBL/GenBank/DDBJ databases">
        <authorList>
            <person name="Morgan W.R."/>
            <person name="Tartar A."/>
        </authorList>
    </citation>
    <scope>NUCLEOTIDE SEQUENCE</scope>
    <source>
        <strain evidence="17">ARSEF 373</strain>
    </source>
</reference>
<reference evidence="17" key="2">
    <citation type="journal article" date="2023" name="Microbiol Resour">
        <title>Decontamination and Annotation of the Draft Genome Sequence of the Oomycete Lagenidium giganteum ARSEF 373.</title>
        <authorList>
            <person name="Morgan W.R."/>
            <person name="Tartar A."/>
        </authorList>
    </citation>
    <scope>NUCLEOTIDE SEQUENCE</scope>
    <source>
        <strain evidence="17">ARSEF 373</strain>
    </source>
</reference>
<dbReference type="Pfam" id="PF13640">
    <property type="entry name" value="2OG-FeII_Oxy_3"/>
    <property type="match status" value="1"/>
</dbReference>
<feature type="domain" description="L-type lectin-like" evidence="15">
    <location>
        <begin position="34"/>
        <end position="270"/>
    </location>
</feature>
<evidence type="ECO:0000256" key="6">
    <source>
        <dbReference type="ARBA" id="ARBA00022964"/>
    </source>
</evidence>
<evidence type="ECO:0000256" key="2">
    <source>
        <dbReference type="ARBA" id="ARBA00004479"/>
    </source>
</evidence>
<feature type="region of interest" description="Disordered" evidence="12">
    <location>
        <begin position="1013"/>
        <end position="1039"/>
    </location>
</feature>
<gene>
    <name evidence="17" type="ORF">N0F65_012010</name>
</gene>
<dbReference type="InterPro" id="IPR051136">
    <property type="entry name" value="Intracellular_Lectin-GPT"/>
</dbReference>
<dbReference type="SMART" id="SM00702">
    <property type="entry name" value="P4Hc"/>
    <property type="match status" value="1"/>
</dbReference>
<dbReference type="CDD" id="cd07308">
    <property type="entry name" value="lectin_leg-like"/>
    <property type="match status" value="1"/>
</dbReference>
<dbReference type="InterPro" id="IPR006620">
    <property type="entry name" value="Pro_4_hyd_alph"/>
</dbReference>
<dbReference type="GO" id="GO:0016705">
    <property type="term" value="F:oxidoreductase activity, acting on paired donors, with incorporation or reduction of molecular oxygen"/>
    <property type="evidence" value="ECO:0007669"/>
    <property type="project" value="InterPro"/>
</dbReference>
<accession>A0AAV2Z5I2</accession>
<organism evidence="17 18">
    <name type="scientific">Lagenidium giganteum</name>
    <dbReference type="NCBI Taxonomy" id="4803"/>
    <lineage>
        <taxon>Eukaryota</taxon>
        <taxon>Sar</taxon>
        <taxon>Stramenopiles</taxon>
        <taxon>Oomycota</taxon>
        <taxon>Peronosporomycetes</taxon>
        <taxon>Pythiales</taxon>
        <taxon>Pythiaceae</taxon>
    </lineage>
</organism>
<dbReference type="FunFam" id="2.60.120.620:FF:000017">
    <property type="entry name" value="Transmembrane prolyl 4-hydroxylase"/>
    <property type="match status" value="1"/>
</dbReference>
<dbReference type="GO" id="GO:0005506">
    <property type="term" value="F:iron ion binding"/>
    <property type="evidence" value="ECO:0007669"/>
    <property type="project" value="InterPro"/>
</dbReference>
<dbReference type="Gene3D" id="2.60.120.620">
    <property type="entry name" value="q2cbj1_9rhob like domain"/>
    <property type="match status" value="1"/>
</dbReference>